<reference evidence="3" key="1">
    <citation type="submission" date="2021-02" db="EMBL/GenBank/DDBJ databases">
        <authorList>
            <person name="Nowell W R."/>
        </authorList>
    </citation>
    <scope>NUCLEOTIDE SEQUENCE</scope>
</reference>
<name>A0A816DIX4_ADIRI</name>
<evidence type="ECO:0000259" key="2">
    <source>
        <dbReference type="Pfam" id="PF01926"/>
    </source>
</evidence>
<dbReference type="SUPFAM" id="SSF52540">
    <property type="entry name" value="P-loop containing nucleoside triphosphate hydrolases"/>
    <property type="match status" value="1"/>
</dbReference>
<evidence type="ECO:0000256" key="1">
    <source>
        <dbReference type="SAM" id="MobiDB-lite"/>
    </source>
</evidence>
<dbReference type="InterPro" id="IPR027417">
    <property type="entry name" value="P-loop_NTPase"/>
</dbReference>
<feature type="compositionally biased region" description="Low complexity" evidence="1">
    <location>
        <begin position="464"/>
        <end position="479"/>
    </location>
</feature>
<feature type="non-terminal residue" evidence="3">
    <location>
        <position position="1"/>
    </location>
</feature>
<dbReference type="Proteomes" id="UP000663828">
    <property type="component" value="Unassembled WGS sequence"/>
</dbReference>
<proteinExistence type="predicted"/>
<dbReference type="InterPro" id="IPR006073">
    <property type="entry name" value="GTP-bd"/>
</dbReference>
<comment type="caution">
    <text evidence="3">The sequence shown here is derived from an EMBL/GenBank/DDBJ whole genome shotgun (WGS) entry which is preliminary data.</text>
</comment>
<feature type="region of interest" description="Disordered" evidence="1">
    <location>
        <begin position="452"/>
        <end position="484"/>
    </location>
</feature>
<feature type="compositionally biased region" description="Polar residues" evidence="1">
    <location>
        <begin position="452"/>
        <end position="463"/>
    </location>
</feature>
<dbReference type="GO" id="GO:0005525">
    <property type="term" value="F:GTP binding"/>
    <property type="evidence" value="ECO:0007669"/>
    <property type="project" value="InterPro"/>
</dbReference>
<dbReference type="CDD" id="cd00882">
    <property type="entry name" value="Ras_like_GTPase"/>
    <property type="match status" value="1"/>
</dbReference>
<organism evidence="3 4">
    <name type="scientific">Adineta ricciae</name>
    <name type="common">Rotifer</name>
    <dbReference type="NCBI Taxonomy" id="249248"/>
    <lineage>
        <taxon>Eukaryota</taxon>
        <taxon>Metazoa</taxon>
        <taxon>Spiralia</taxon>
        <taxon>Gnathifera</taxon>
        <taxon>Rotifera</taxon>
        <taxon>Eurotatoria</taxon>
        <taxon>Bdelloidea</taxon>
        <taxon>Adinetida</taxon>
        <taxon>Adinetidae</taxon>
        <taxon>Adineta</taxon>
    </lineage>
</organism>
<dbReference type="Pfam" id="PF01926">
    <property type="entry name" value="MMR_HSR1"/>
    <property type="match status" value="1"/>
</dbReference>
<feature type="domain" description="G" evidence="2">
    <location>
        <begin position="530"/>
        <end position="620"/>
    </location>
</feature>
<dbReference type="Gene3D" id="3.40.50.300">
    <property type="entry name" value="P-loop containing nucleotide triphosphate hydrolases"/>
    <property type="match status" value="1"/>
</dbReference>
<keyword evidence="4" id="KW-1185">Reference proteome</keyword>
<dbReference type="EMBL" id="CAJNOR010008713">
    <property type="protein sequence ID" value="CAF1636609.1"/>
    <property type="molecule type" value="Genomic_DNA"/>
</dbReference>
<dbReference type="AlphaFoldDB" id="A0A816DIX4"/>
<accession>A0A816DIX4</accession>
<protein>
    <recommendedName>
        <fullName evidence="2">G domain-containing protein</fullName>
    </recommendedName>
</protein>
<sequence>TSMMANEKRNLGVIILTNGDIIQNDHHAEKVKATIVDLMMDLDDCYEPKTSIAYHPHQRSMAEIRLTAEEISDIPESDDEINSIKNEIAIILRLHDYDNKQQIVTHLLINGRQGLLDYKDDIVPNIFDTQFNTPDAQLILALKNYVRRLWQTQYEPSYHWLIAFIQNYHDHKSAQLYDRILTRTAQYGKRFMKDCPMLSIVLQFVLESMDEECLVNTNTFDDVWHTVTSEGMKSLAKYLKYVKEEVMSEELDKNQSTLFHVLREYHRPRLGSLLRNHGMNVEEVDENMALDFLSEDGVEKGMENIRQSMVKSSSDVVAHKGAVLLVNTDSPVDKIEIDNTIKVCFMQTGEIINIPISLVDTVEDVIKYICEKSACGVANDYNDYHLTVVLVNGEKNLDNENKLAEIGVFTDENLGFKLYSNTPTKEQLITIAMVEATGSANDTSDVPTHLQTLDSDEPTLNNGKTKVSNTSEVSSTSKSLKPFSPAPLEKEQLANIYHQIQNRFHEVTAEMTRDPMLRHNITETLNEINLVVCGAPRVGKSALINAICQQEGAKTHPGLHSCTNMISPYYLKGSWEVGGDKVNYQYNIWDTPGFEKWDQETIIANLDHIQQKPKSDTLCMIYCASPGSFANLEQLKWLLDACIKRHIFCALVCTDKWNGRKTRRDAVMEDFTQILTRVHEKTREEDGVIYFGNVGLCTSVNSVAFIDEETGKEYEQSGINELILGIMESIDKDKAAKWCAIVLENKPFWQKIMTCSKQLKRFFTFPFA</sequence>
<evidence type="ECO:0000313" key="4">
    <source>
        <dbReference type="Proteomes" id="UP000663828"/>
    </source>
</evidence>
<evidence type="ECO:0000313" key="3">
    <source>
        <dbReference type="EMBL" id="CAF1636609.1"/>
    </source>
</evidence>
<gene>
    <name evidence="3" type="ORF">XAT740_LOCUS52586</name>
</gene>